<evidence type="ECO:0000256" key="3">
    <source>
        <dbReference type="SAM" id="MobiDB-lite"/>
    </source>
</evidence>
<dbReference type="Pfam" id="PF02458">
    <property type="entry name" value="Transferase"/>
    <property type="match status" value="1"/>
</dbReference>
<organism evidence="4 5">
    <name type="scientific">Taxus chinensis</name>
    <name type="common">Chinese yew</name>
    <name type="synonym">Taxus wallichiana var. chinensis</name>
    <dbReference type="NCBI Taxonomy" id="29808"/>
    <lineage>
        <taxon>Eukaryota</taxon>
        <taxon>Viridiplantae</taxon>
        <taxon>Streptophyta</taxon>
        <taxon>Embryophyta</taxon>
        <taxon>Tracheophyta</taxon>
        <taxon>Spermatophyta</taxon>
        <taxon>Pinopsida</taxon>
        <taxon>Pinidae</taxon>
        <taxon>Conifers II</taxon>
        <taxon>Cupressales</taxon>
        <taxon>Taxaceae</taxon>
        <taxon>Taxus</taxon>
    </lineage>
</organism>
<sequence>RDCEAMSLCTWATVVSTVPSRSVNGAQTQQIWGNFSENGETSPLPTFLYFLELLEELNRDGNDKFPFQVSYNSSSNLFDGFNDSADELDSFFDGLLNDDIIFDCSAAVTEESSSTSTSTPWTSEPEFLSLNSEYFATHGFDYVFPVEASYKQDVLKSGHMIDKVFCDWSPELFEEEEIQGKKNQFQRDETKQNSAGNERGVNGGLMGLSRAQEEPVKHKRKRKCKSSFQQRQESRSSCKSLSTMCRQGYYGNANILAYADTTSVDSINNALSFATKLVHDAKTKVNEEYIRFVVDLIELRLVPPLRGVKRGIGLLVISNISRIGYNEIYFGWEKAVYGEDSLHTLPRTMSPFISVVDINSGKVEIAAALCFPTSVMQVIEAEILKPKMRITFNKSQEKTTKGLMNALGNLYEKHSASNKIFLMKKLFKMKMSKNGSVVDHLNEFNMVVSMLNSVKIDFDDEVRALLILCSLSDSWDNLVMVVSNSVSNKSKLKFEDVIGVILSEEMRRKSSRDSSTSRNALTVESRGRQKNRGKGNHGKLNDHRRSNSKSKLECWQCGKVGHAKKD</sequence>
<evidence type="ECO:0008006" key="6">
    <source>
        <dbReference type="Google" id="ProtNLM"/>
    </source>
</evidence>
<protein>
    <recommendedName>
        <fullName evidence="6">CCHC-type domain-containing protein</fullName>
    </recommendedName>
</protein>
<evidence type="ECO:0000256" key="2">
    <source>
        <dbReference type="ARBA" id="ARBA00022679"/>
    </source>
</evidence>
<accession>A0AA38KIY7</accession>
<keyword evidence="2" id="KW-0808">Transferase</keyword>
<feature type="compositionally biased region" description="Basic residues" evidence="3">
    <location>
        <begin position="528"/>
        <end position="537"/>
    </location>
</feature>
<dbReference type="Proteomes" id="UP000824469">
    <property type="component" value="Unassembled WGS sequence"/>
</dbReference>
<feature type="region of interest" description="Disordered" evidence="3">
    <location>
        <begin position="177"/>
        <end position="228"/>
    </location>
</feature>
<feature type="region of interest" description="Disordered" evidence="3">
    <location>
        <begin position="508"/>
        <end position="552"/>
    </location>
</feature>
<dbReference type="AlphaFoldDB" id="A0AA38KIY7"/>
<dbReference type="Gene3D" id="3.30.559.10">
    <property type="entry name" value="Chloramphenicol acetyltransferase-like domain"/>
    <property type="match status" value="1"/>
</dbReference>
<dbReference type="EMBL" id="JAHRHJ020000007">
    <property type="protein sequence ID" value="KAH9307248.1"/>
    <property type="molecule type" value="Genomic_DNA"/>
</dbReference>
<dbReference type="PANTHER" id="PTHR31642:SF310">
    <property type="entry name" value="FATTY ALCOHOL:CAFFEOYL-COA ACYLTRANSFERASE"/>
    <property type="match status" value="1"/>
</dbReference>
<name>A0AA38KIY7_TAXCH</name>
<dbReference type="Pfam" id="PF14223">
    <property type="entry name" value="Retrotran_gag_2"/>
    <property type="match status" value="1"/>
</dbReference>
<proteinExistence type="inferred from homology"/>
<comment type="similarity">
    <text evidence="1">Belongs to the plant acyltransferase family.</text>
</comment>
<keyword evidence="5" id="KW-1185">Reference proteome</keyword>
<reference evidence="4 5" key="1">
    <citation type="journal article" date="2021" name="Nat. Plants">
        <title>The Taxus genome provides insights into paclitaxel biosynthesis.</title>
        <authorList>
            <person name="Xiong X."/>
            <person name="Gou J."/>
            <person name="Liao Q."/>
            <person name="Li Y."/>
            <person name="Zhou Q."/>
            <person name="Bi G."/>
            <person name="Li C."/>
            <person name="Du R."/>
            <person name="Wang X."/>
            <person name="Sun T."/>
            <person name="Guo L."/>
            <person name="Liang H."/>
            <person name="Lu P."/>
            <person name="Wu Y."/>
            <person name="Zhang Z."/>
            <person name="Ro D.K."/>
            <person name="Shang Y."/>
            <person name="Huang S."/>
            <person name="Yan J."/>
        </authorList>
    </citation>
    <scope>NUCLEOTIDE SEQUENCE [LARGE SCALE GENOMIC DNA]</scope>
    <source>
        <strain evidence="4">Ta-2019</strain>
    </source>
</reference>
<dbReference type="GO" id="GO:0016747">
    <property type="term" value="F:acyltransferase activity, transferring groups other than amino-acyl groups"/>
    <property type="evidence" value="ECO:0007669"/>
    <property type="project" value="TreeGrafter"/>
</dbReference>
<evidence type="ECO:0000313" key="5">
    <source>
        <dbReference type="Proteomes" id="UP000824469"/>
    </source>
</evidence>
<comment type="caution">
    <text evidence="4">The sequence shown here is derived from an EMBL/GenBank/DDBJ whole genome shotgun (WGS) entry which is preliminary data.</text>
</comment>
<dbReference type="PANTHER" id="PTHR31642">
    <property type="entry name" value="TRICHOTHECENE 3-O-ACETYLTRANSFERASE"/>
    <property type="match status" value="1"/>
</dbReference>
<evidence type="ECO:0000313" key="4">
    <source>
        <dbReference type="EMBL" id="KAH9307248.1"/>
    </source>
</evidence>
<dbReference type="InterPro" id="IPR023213">
    <property type="entry name" value="CAT-like_dom_sf"/>
</dbReference>
<gene>
    <name evidence="4" type="ORF">KI387_035159</name>
</gene>
<dbReference type="InterPro" id="IPR050317">
    <property type="entry name" value="Plant_Fungal_Acyltransferase"/>
</dbReference>
<feature type="non-terminal residue" evidence="4">
    <location>
        <position position="1"/>
    </location>
</feature>
<evidence type="ECO:0000256" key="1">
    <source>
        <dbReference type="ARBA" id="ARBA00009861"/>
    </source>
</evidence>